<dbReference type="InterPro" id="IPR050595">
    <property type="entry name" value="Bact_response_regulator"/>
</dbReference>
<dbReference type="EMBL" id="JANKHG010000018">
    <property type="protein sequence ID" value="MCR2747395.1"/>
    <property type="molecule type" value="Genomic_DNA"/>
</dbReference>
<dbReference type="Gene3D" id="3.40.50.2300">
    <property type="match status" value="1"/>
</dbReference>
<evidence type="ECO:0000256" key="1">
    <source>
        <dbReference type="ARBA" id="ARBA00022553"/>
    </source>
</evidence>
<dbReference type="PANTHER" id="PTHR44591:SF3">
    <property type="entry name" value="RESPONSE REGULATORY DOMAIN-CONTAINING PROTEIN"/>
    <property type="match status" value="1"/>
</dbReference>
<evidence type="ECO:0000256" key="2">
    <source>
        <dbReference type="PROSITE-ProRule" id="PRU00169"/>
    </source>
</evidence>
<dbReference type="Pfam" id="PF00072">
    <property type="entry name" value="Response_reg"/>
    <property type="match status" value="1"/>
</dbReference>
<dbReference type="CDD" id="cd00156">
    <property type="entry name" value="REC"/>
    <property type="match status" value="1"/>
</dbReference>
<reference evidence="4" key="1">
    <citation type="submission" date="2022-07" db="EMBL/GenBank/DDBJ databases">
        <authorList>
            <person name="Xamxidin M."/>
        </authorList>
    </citation>
    <scope>NUCLEOTIDE SEQUENCE</scope>
    <source>
        <strain evidence="4">YS8-69</strain>
    </source>
</reference>
<dbReference type="PROSITE" id="PS50110">
    <property type="entry name" value="RESPONSE_REGULATORY"/>
    <property type="match status" value="1"/>
</dbReference>
<keyword evidence="5" id="KW-1185">Reference proteome</keyword>
<sequence length="145" mass="15407">MSQPGPVGPAFAGYDVTTQLTSSAMAIILLIDDANTIRNVCAQILKQAGHVVRTAPTAQAGIQSIVEQGVPDLIITDIDMPGMDGLELCDRIRKTGATLPIVVITSYSDKEMIQKGKQLNLAGWLLKPVTPDALIQKVNSALANR</sequence>
<gene>
    <name evidence="4" type="ORF">NSP04_12100</name>
</gene>
<dbReference type="InterPro" id="IPR011006">
    <property type="entry name" value="CheY-like_superfamily"/>
</dbReference>
<evidence type="ECO:0000313" key="5">
    <source>
        <dbReference type="Proteomes" id="UP001165267"/>
    </source>
</evidence>
<comment type="caution">
    <text evidence="4">The sequence shown here is derived from an EMBL/GenBank/DDBJ whole genome shotgun (WGS) entry which is preliminary data.</text>
</comment>
<feature type="domain" description="Response regulatory" evidence="3">
    <location>
        <begin position="27"/>
        <end position="142"/>
    </location>
</feature>
<name>A0ABT1XJE0_9BURK</name>
<accession>A0ABT1XJE0</accession>
<feature type="modified residue" description="4-aspartylphosphate" evidence="2">
    <location>
        <position position="77"/>
    </location>
</feature>
<dbReference type="PANTHER" id="PTHR44591">
    <property type="entry name" value="STRESS RESPONSE REGULATOR PROTEIN 1"/>
    <property type="match status" value="1"/>
</dbReference>
<dbReference type="SUPFAM" id="SSF52172">
    <property type="entry name" value="CheY-like"/>
    <property type="match status" value="1"/>
</dbReference>
<proteinExistence type="predicted"/>
<dbReference type="InterPro" id="IPR001789">
    <property type="entry name" value="Sig_transdc_resp-reg_receiver"/>
</dbReference>
<dbReference type="SMART" id="SM00448">
    <property type="entry name" value="REC"/>
    <property type="match status" value="1"/>
</dbReference>
<dbReference type="RefSeq" id="WP_257512608.1">
    <property type="nucleotide sequence ID" value="NZ_JANKHG010000018.1"/>
</dbReference>
<evidence type="ECO:0000259" key="3">
    <source>
        <dbReference type="PROSITE" id="PS50110"/>
    </source>
</evidence>
<organism evidence="4 5">
    <name type="scientific">Limnobacter parvus</name>
    <dbReference type="NCBI Taxonomy" id="2939690"/>
    <lineage>
        <taxon>Bacteria</taxon>
        <taxon>Pseudomonadati</taxon>
        <taxon>Pseudomonadota</taxon>
        <taxon>Betaproteobacteria</taxon>
        <taxon>Burkholderiales</taxon>
        <taxon>Burkholderiaceae</taxon>
        <taxon>Limnobacter</taxon>
    </lineage>
</organism>
<evidence type="ECO:0000313" key="4">
    <source>
        <dbReference type="EMBL" id="MCR2747395.1"/>
    </source>
</evidence>
<dbReference type="Proteomes" id="UP001165267">
    <property type="component" value="Unassembled WGS sequence"/>
</dbReference>
<keyword evidence="1 2" id="KW-0597">Phosphoprotein</keyword>
<protein>
    <submittedName>
        <fullName evidence="4">Response regulator</fullName>
    </submittedName>
</protein>